<feature type="binding site" description="covalent" evidence="9">
    <location>
        <position position="233"/>
    </location>
    <ligand>
        <name>heme c</name>
        <dbReference type="ChEBI" id="CHEBI:61717"/>
        <label>2</label>
    </ligand>
</feature>
<name>A0A9X1B8A4_9GAMM</name>
<keyword evidence="4 10" id="KW-0479">Metal-binding</keyword>
<feature type="binding site" description="covalent" evidence="9">
    <location>
        <position position="90"/>
    </location>
    <ligand>
        <name>heme c</name>
        <dbReference type="ChEBI" id="CHEBI:61717"/>
        <label>1</label>
    </ligand>
</feature>
<feature type="binding site" description="axial binding residue" evidence="10">
    <location>
        <position position="375"/>
    </location>
    <ligand>
        <name>heme c</name>
        <dbReference type="ChEBI" id="CHEBI:61717"/>
        <label>3</label>
    </ligand>
    <ligandPart>
        <name>Fe</name>
        <dbReference type="ChEBI" id="CHEBI:18248"/>
    </ligandPart>
</feature>
<sequence length="464" mass="49359">MRMPSPSVIFALLAAGAVGLGFLARDRAPATELATLAPANAPEVSAAAPATAALSSPSAELERPAAPDLTLEEQVKAGAYLAAAGDCSACHTRPDGRPFEGGLPIETPFGTIYTPNITPSEQYGIGSFSDHDFLRALQHGLSPKGTPYYPAFPYTSYTLVTDEDLLAIKAYLMSLEPSSYQPPKTELHWPFSMRPLLFGWQELYFKAGRFQADPNRSEDWNRGAYLVEGLGHCGECHTPRNLAGATESSKAMTGAVIDGWYAPNLTEDLDSGLGNWSLDELAEFLSTGIARTAQVDASDDSEAPPVTEALGPMAEVVHNSLAKLTAADIRAMAVYLKDLPAKAAPTHRPRVPPQLSQADFESGRDLYMTHCQACHQDHGQGLAPYFPALRGNPVVTIAESNDVIKTILLGAPADPSEAFSPYVVMPPFAATLTDDQIATVASYIRAAWGNEAAAVSSADVAALR</sequence>
<evidence type="ECO:0000256" key="5">
    <source>
        <dbReference type="ARBA" id="ARBA00022729"/>
    </source>
</evidence>
<comment type="cofactor">
    <cofactor evidence="9">
        <name>heme c</name>
        <dbReference type="ChEBI" id="CHEBI:61717"/>
    </cofactor>
    <text evidence="9">Binds 3 heme c groups covalently per subunit.</text>
</comment>
<dbReference type="Gene3D" id="1.10.760.10">
    <property type="entry name" value="Cytochrome c-like domain"/>
    <property type="match status" value="2"/>
</dbReference>
<dbReference type="InterPro" id="IPR009056">
    <property type="entry name" value="Cyt_c-like_dom"/>
</dbReference>
<evidence type="ECO:0000256" key="4">
    <source>
        <dbReference type="ARBA" id="ARBA00022723"/>
    </source>
</evidence>
<dbReference type="Pfam" id="PF00034">
    <property type="entry name" value="Cytochrom_C"/>
    <property type="match status" value="1"/>
</dbReference>
<dbReference type="GO" id="GO:0020037">
    <property type="term" value="F:heme binding"/>
    <property type="evidence" value="ECO:0007669"/>
    <property type="project" value="InterPro"/>
</dbReference>
<feature type="domain" description="Cytochrome c" evidence="11">
    <location>
        <begin position="218"/>
        <end position="340"/>
    </location>
</feature>
<dbReference type="PANTHER" id="PTHR35008">
    <property type="entry name" value="BLL4482 PROTEIN-RELATED"/>
    <property type="match status" value="1"/>
</dbReference>
<dbReference type="EMBL" id="NRSD01000003">
    <property type="protein sequence ID" value="MBK1643880.1"/>
    <property type="molecule type" value="Genomic_DNA"/>
</dbReference>
<dbReference type="InterPro" id="IPR051459">
    <property type="entry name" value="Cytochrome_c-type_DH"/>
</dbReference>
<comment type="subcellular location">
    <subcellularLocation>
        <location evidence="1">Cell membrane</location>
    </subcellularLocation>
</comment>
<keyword evidence="8" id="KW-0472">Membrane</keyword>
<keyword evidence="2" id="KW-1003">Cell membrane</keyword>
<proteinExistence type="predicted"/>
<evidence type="ECO:0000256" key="2">
    <source>
        <dbReference type="ARBA" id="ARBA00022475"/>
    </source>
</evidence>
<dbReference type="Proteomes" id="UP001138802">
    <property type="component" value="Unassembled WGS sequence"/>
</dbReference>
<feature type="binding site" description="axial binding residue" evidence="10">
    <location>
        <position position="91"/>
    </location>
    <ligand>
        <name>heme c</name>
        <dbReference type="ChEBI" id="CHEBI:61717"/>
        <label>1</label>
    </ligand>
    <ligandPart>
        <name>Fe</name>
        <dbReference type="ChEBI" id="CHEBI:18248"/>
    </ligandPart>
</feature>
<evidence type="ECO:0000256" key="8">
    <source>
        <dbReference type="ARBA" id="ARBA00023136"/>
    </source>
</evidence>
<protein>
    <recommendedName>
        <fullName evidence="11">Cytochrome c domain-containing protein</fullName>
    </recommendedName>
</protein>
<dbReference type="GO" id="GO:0009055">
    <property type="term" value="F:electron transfer activity"/>
    <property type="evidence" value="ECO:0007669"/>
    <property type="project" value="InterPro"/>
</dbReference>
<dbReference type="RefSeq" id="WP_200386690.1">
    <property type="nucleotide sequence ID" value="NZ_NRSD01000003.1"/>
</dbReference>
<feature type="domain" description="Cytochrome c" evidence="11">
    <location>
        <begin position="358"/>
        <end position="448"/>
    </location>
</feature>
<evidence type="ECO:0000256" key="3">
    <source>
        <dbReference type="ARBA" id="ARBA00022617"/>
    </source>
</evidence>
<dbReference type="PROSITE" id="PS51007">
    <property type="entry name" value="CYTC"/>
    <property type="match status" value="3"/>
</dbReference>
<keyword evidence="5" id="KW-0732">Signal</keyword>
<comment type="caution">
    <text evidence="12">The sequence shown here is derived from an EMBL/GenBank/DDBJ whole genome shotgun (WGS) entry which is preliminary data.</text>
</comment>
<dbReference type="InterPro" id="IPR036909">
    <property type="entry name" value="Cyt_c-like_dom_sf"/>
</dbReference>
<accession>A0A9X1B8A4</accession>
<evidence type="ECO:0000256" key="9">
    <source>
        <dbReference type="PIRSR" id="PIRSR000018-50"/>
    </source>
</evidence>
<dbReference type="AlphaFoldDB" id="A0A9X1B8A4"/>
<dbReference type="InterPro" id="IPR014353">
    <property type="entry name" value="Membr-bd_ADH_cyt_c"/>
</dbReference>
<dbReference type="GO" id="GO:0016614">
    <property type="term" value="F:oxidoreductase activity, acting on CH-OH group of donors"/>
    <property type="evidence" value="ECO:0007669"/>
    <property type="project" value="InterPro"/>
</dbReference>
<keyword evidence="7 10" id="KW-0408">Iron</keyword>
<feature type="binding site" description="covalent" evidence="9">
    <location>
        <position position="374"/>
    </location>
    <ligand>
        <name>heme c</name>
        <dbReference type="ChEBI" id="CHEBI:61717"/>
        <label>3</label>
    </ligand>
</feature>
<feature type="domain" description="Cytochrome c" evidence="11">
    <location>
        <begin position="73"/>
        <end position="176"/>
    </location>
</feature>
<dbReference type="GO" id="GO:0005506">
    <property type="term" value="F:iron ion binding"/>
    <property type="evidence" value="ECO:0007669"/>
    <property type="project" value="InterPro"/>
</dbReference>
<feature type="binding site" description="covalent" evidence="9">
    <location>
        <position position="371"/>
    </location>
    <ligand>
        <name>heme c</name>
        <dbReference type="ChEBI" id="CHEBI:61717"/>
        <label>3</label>
    </ligand>
</feature>
<gene>
    <name evidence="12" type="ORF">CKO25_04220</name>
</gene>
<dbReference type="PIRSF" id="PIRSF000018">
    <property type="entry name" value="Mb_ADH_cyt_c"/>
    <property type="match status" value="1"/>
</dbReference>
<keyword evidence="13" id="KW-1185">Reference proteome</keyword>
<evidence type="ECO:0000256" key="7">
    <source>
        <dbReference type="ARBA" id="ARBA00023004"/>
    </source>
</evidence>
<feature type="binding site" description="axial binding residue" evidence="10">
    <location>
        <position position="237"/>
    </location>
    <ligand>
        <name>heme c</name>
        <dbReference type="ChEBI" id="CHEBI:61717"/>
        <label>2</label>
    </ligand>
    <ligandPart>
        <name>Fe</name>
        <dbReference type="ChEBI" id="CHEBI:18248"/>
    </ligandPart>
</feature>
<evidence type="ECO:0000259" key="11">
    <source>
        <dbReference type="PROSITE" id="PS51007"/>
    </source>
</evidence>
<evidence type="ECO:0000256" key="1">
    <source>
        <dbReference type="ARBA" id="ARBA00004236"/>
    </source>
</evidence>
<reference evidence="12 13" key="1">
    <citation type="journal article" date="2020" name="Microorganisms">
        <title>Osmotic Adaptation and Compatible Solute Biosynthesis of Phototrophic Bacteria as Revealed from Genome Analyses.</title>
        <authorList>
            <person name="Imhoff J.F."/>
            <person name="Rahn T."/>
            <person name="Kunzel S."/>
            <person name="Keller A."/>
            <person name="Neulinger S.C."/>
        </authorList>
    </citation>
    <scope>NUCLEOTIDE SEQUENCE [LARGE SCALE GENOMIC DNA]</scope>
    <source>
        <strain evidence="12 13">DSM 21303</strain>
    </source>
</reference>
<organism evidence="12 13">
    <name type="scientific">Thiocapsa imhoffii</name>
    <dbReference type="NCBI Taxonomy" id="382777"/>
    <lineage>
        <taxon>Bacteria</taxon>
        <taxon>Pseudomonadati</taxon>
        <taxon>Pseudomonadota</taxon>
        <taxon>Gammaproteobacteria</taxon>
        <taxon>Chromatiales</taxon>
        <taxon>Chromatiaceae</taxon>
        <taxon>Thiocapsa</taxon>
    </lineage>
</organism>
<dbReference type="SUPFAM" id="SSF46626">
    <property type="entry name" value="Cytochrome c"/>
    <property type="match status" value="3"/>
</dbReference>
<feature type="binding site" description="covalent" evidence="9">
    <location>
        <position position="87"/>
    </location>
    <ligand>
        <name>heme c</name>
        <dbReference type="ChEBI" id="CHEBI:61717"/>
        <label>1</label>
    </ligand>
</feature>
<dbReference type="GO" id="GO:0005886">
    <property type="term" value="C:plasma membrane"/>
    <property type="evidence" value="ECO:0007669"/>
    <property type="project" value="UniProtKB-SubCell"/>
</dbReference>
<dbReference type="PANTHER" id="PTHR35008:SF8">
    <property type="entry name" value="ALCOHOL DEHYDROGENASE CYTOCHROME C SUBUNIT"/>
    <property type="match status" value="1"/>
</dbReference>
<evidence type="ECO:0000313" key="13">
    <source>
        <dbReference type="Proteomes" id="UP001138802"/>
    </source>
</evidence>
<evidence type="ECO:0000313" key="12">
    <source>
        <dbReference type="EMBL" id="MBK1643880.1"/>
    </source>
</evidence>
<evidence type="ECO:0000256" key="10">
    <source>
        <dbReference type="PIRSR" id="PIRSR000018-51"/>
    </source>
</evidence>
<evidence type="ECO:0000256" key="6">
    <source>
        <dbReference type="ARBA" id="ARBA00022737"/>
    </source>
</evidence>
<keyword evidence="3 9" id="KW-0349">Heme</keyword>
<feature type="binding site" description="covalent" evidence="9">
    <location>
        <position position="236"/>
    </location>
    <ligand>
        <name>heme c</name>
        <dbReference type="ChEBI" id="CHEBI:61717"/>
        <label>2</label>
    </ligand>
</feature>
<keyword evidence="6" id="KW-0677">Repeat</keyword>